<dbReference type="AlphaFoldDB" id="A0AAW0D3S3"/>
<evidence type="ECO:0000259" key="2">
    <source>
        <dbReference type="PROSITE" id="PS50118"/>
    </source>
</evidence>
<evidence type="ECO:0000313" key="3">
    <source>
        <dbReference type="EMBL" id="KAK7045824.1"/>
    </source>
</evidence>
<proteinExistence type="predicted"/>
<dbReference type="GO" id="GO:0003677">
    <property type="term" value="F:DNA binding"/>
    <property type="evidence" value="ECO:0007669"/>
    <property type="project" value="UniProtKB-UniRule"/>
</dbReference>
<dbReference type="CDD" id="cd01389">
    <property type="entry name" value="HMG-box_ROX1-like"/>
    <property type="match status" value="1"/>
</dbReference>
<evidence type="ECO:0000256" key="1">
    <source>
        <dbReference type="PROSITE-ProRule" id="PRU00267"/>
    </source>
</evidence>
<keyword evidence="1" id="KW-0238">DNA-binding</keyword>
<feature type="domain" description="HMG box" evidence="2">
    <location>
        <begin position="32"/>
        <end position="95"/>
    </location>
</feature>
<feature type="DNA-binding region" description="HMG box" evidence="1">
    <location>
        <begin position="32"/>
        <end position="95"/>
    </location>
</feature>
<organism evidence="3 4">
    <name type="scientific">Paramarasmius palmivorus</name>
    <dbReference type="NCBI Taxonomy" id="297713"/>
    <lineage>
        <taxon>Eukaryota</taxon>
        <taxon>Fungi</taxon>
        <taxon>Dikarya</taxon>
        <taxon>Basidiomycota</taxon>
        <taxon>Agaricomycotina</taxon>
        <taxon>Agaricomycetes</taxon>
        <taxon>Agaricomycetidae</taxon>
        <taxon>Agaricales</taxon>
        <taxon>Marasmiineae</taxon>
        <taxon>Marasmiaceae</taxon>
        <taxon>Paramarasmius</taxon>
    </lineage>
</organism>
<dbReference type="SUPFAM" id="SSF47095">
    <property type="entry name" value="HMG-box"/>
    <property type="match status" value="1"/>
</dbReference>
<name>A0AAW0D3S3_9AGAR</name>
<sequence length="110" mass="12793">MAKSEPLAFDDDGKLILPSSLPPRQVVVGEVPPRPRNAYILFRNDFFATNRADGLKGTRAQLSAKWHGSPEIRARYKQLAEIELSKHRDMYPDYEYKPSQKFRNQRRSFL</sequence>
<dbReference type="Gene3D" id="1.10.30.10">
    <property type="entry name" value="High mobility group box domain"/>
    <property type="match status" value="1"/>
</dbReference>
<keyword evidence="1" id="KW-0539">Nucleus</keyword>
<dbReference type="PROSITE" id="PS50118">
    <property type="entry name" value="HMG_BOX_2"/>
    <property type="match status" value="1"/>
</dbReference>
<keyword evidence="4" id="KW-1185">Reference proteome</keyword>
<accession>A0AAW0D3S3</accession>
<dbReference type="InterPro" id="IPR036910">
    <property type="entry name" value="HMG_box_dom_sf"/>
</dbReference>
<dbReference type="SMART" id="SM00398">
    <property type="entry name" value="HMG"/>
    <property type="match status" value="1"/>
</dbReference>
<evidence type="ECO:0000313" key="4">
    <source>
        <dbReference type="Proteomes" id="UP001383192"/>
    </source>
</evidence>
<comment type="caution">
    <text evidence="3">The sequence shown here is derived from an EMBL/GenBank/DDBJ whole genome shotgun (WGS) entry which is preliminary data.</text>
</comment>
<protein>
    <submittedName>
        <fullName evidence="3">Slightly ste11-like protein</fullName>
    </submittedName>
</protein>
<gene>
    <name evidence="3" type="primary">RFG1_1</name>
    <name evidence="3" type="ORF">VNI00_007235</name>
</gene>
<dbReference type="GO" id="GO:0005634">
    <property type="term" value="C:nucleus"/>
    <property type="evidence" value="ECO:0007669"/>
    <property type="project" value="UniProtKB-UniRule"/>
</dbReference>
<reference evidence="3 4" key="1">
    <citation type="submission" date="2024-01" db="EMBL/GenBank/DDBJ databases">
        <title>A draft genome for a cacao thread blight-causing isolate of Paramarasmius palmivorus.</title>
        <authorList>
            <person name="Baruah I.K."/>
            <person name="Bukari Y."/>
            <person name="Amoako-Attah I."/>
            <person name="Meinhardt L.W."/>
            <person name="Bailey B.A."/>
            <person name="Cohen S.P."/>
        </authorList>
    </citation>
    <scope>NUCLEOTIDE SEQUENCE [LARGE SCALE GENOMIC DNA]</scope>
    <source>
        <strain evidence="3 4">GH-12</strain>
    </source>
</reference>
<dbReference type="Pfam" id="PF00505">
    <property type="entry name" value="HMG_box"/>
    <property type="match status" value="1"/>
</dbReference>
<dbReference type="InterPro" id="IPR009071">
    <property type="entry name" value="HMG_box_dom"/>
</dbReference>
<dbReference type="EMBL" id="JAYKXP010000023">
    <property type="protein sequence ID" value="KAK7045824.1"/>
    <property type="molecule type" value="Genomic_DNA"/>
</dbReference>
<dbReference type="Proteomes" id="UP001383192">
    <property type="component" value="Unassembled WGS sequence"/>
</dbReference>